<feature type="compositionally biased region" description="Basic and acidic residues" evidence="1">
    <location>
        <begin position="7"/>
        <end position="17"/>
    </location>
</feature>
<reference evidence="2" key="1">
    <citation type="journal article" date="2014" name="Int. J. Syst. Evol. Microbiol.">
        <title>Complete genome sequence of Corynebacterium casei LMG S-19264T (=DSM 44701T), isolated from a smear-ripened cheese.</title>
        <authorList>
            <consortium name="US DOE Joint Genome Institute (JGI-PGF)"/>
            <person name="Walter F."/>
            <person name="Albersmeier A."/>
            <person name="Kalinowski J."/>
            <person name="Ruckert C."/>
        </authorList>
    </citation>
    <scope>NUCLEOTIDE SEQUENCE</scope>
    <source>
        <strain evidence="2">JCM 4369</strain>
    </source>
</reference>
<protein>
    <submittedName>
        <fullName evidence="2">Uncharacterized protein</fullName>
    </submittedName>
</protein>
<organism evidence="2 3">
    <name type="scientific">Streptomyces filipinensis</name>
    <dbReference type="NCBI Taxonomy" id="66887"/>
    <lineage>
        <taxon>Bacteria</taxon>
        <taxon>Bacillati</taxon>
        <taxon>Actinomycetota</taxon>
        <taxon>Actinomycetes</taxon>
        <taxon>Kitasatosporales</taxon>
        <taxon>Streptomycetaceae</taxon>
        <taxon>Streptomyces</taxon>
    </lineage>
</organism>
<gene>
    <name evidence="2" type="ORF">GCM10010260_14410</name>
</gene>
<dbReference type="AlphaFoldDB" id="A0A918I7E3"/>
<evidence type="ECO:0000313" key="3">
    <source>
        <dbReference type="Proteomes" id="UP000618795"/>
    </source>
</evidence>
<accession>A0A918I7E3</accession>
<evidence type="ECO:0000256" key="1">
    <source>
        <dbReference type="SAM" id="MobiDB-lite"/>
    </source>
</evidence>
<name>A0A918I7E3_9ACTN</name>
<comment type="caution">
    <text evidence="2">The sequence shown here is derived from an EMBL/GenBank/DDBJ whole genome shotgun (WGS) entry which is preliminary data.</text>
</comment>
<proteinExistence type="predicted"/>
<sequence length="61" mass="6023">MGDEEDTPCHPDTDRGAAADGALTLHATLDAGPGTNGSTPQLSAHGTGEARPPAGARETAQ</sequence>
<dbReference type="EMBL" id="BMTD01000002">
    <property type="protein sequence ID" value="GGU82835.1"/>
    <property type="molecule type" value="Genomic_DNA"/>
</dbReference>
<evidence type="ECO:0000313" key="2">
    <source>
        <dbReference type="EMBL" id="GGU82835.1"/>
    </source>
</evidence>
<dbReference type="Proteomes" id="UP000618795">
    <property type="component" value="Unassembled WGS sequence"/>
</dbReference>
<feature type="region of interest" description="Disordered" evidence="1">
    <location>
        <begin position="1"/>
        <end position="61"/>
    </location>
</feature>
<keyword evidence="3" id="KW-1185">Reference proteome</keyword>
<reference evidence="2" key="2">
    <citation type="submission" date="2020-09" db="EMBL/GenBank/DDBJ databases">
        <authorList>
            <person name="Sun Q."/>
            <person name="Ohkuma M."/>
        </authorList>
    </citation>
    <scope>NUCLEOTIDE SEQUENCE</scope>
    <source>
        <strain evidence="2">JCM 4369</strain>
    </source>
</reference>